<reference evidence="1" key="1">
    <citation type="journal article" date="2019" name="Sci. Rep.">
        <title>Draft genome of Tanacetum cinerariifolium, the natural source of mosquito coil.</title>
        <authorList>
            <person name="Yamashiro T."/>
            <person name="Shiraishi A."/>
            <person name="Satake H."/>
            <person name="Nakayama K."/>
        </authorList>
    </citation>
    <scope>NUCLEOTIDE SEQUENCE</scope>
</reference>
<comment type="caution">
    <text evidence="1">The sequence shown here is derived from an EMBL/GenBank/DDBJ whole genome shotgun (WGS) entry which is preliminary data.</text>
</comment>
<gene>
    <name evidence="1" type="ORF">Tci_875972</name>
</gene>
<sequence length="90" mass="10376">MITPIPEPSLVFMFYLFHSIKGEYLYFSGKPSVVVFTSKLIDGIIEKGVLERRVLGWVLLYVLHVAWLQPRRMHPLCSSFSLSEPPVRVL</sequence>
<evidence type="ECO:0000313" key="1">
    <source>
        <dbReference type="EMBL" id="GFD04003.1"/>
    </source>
</evidence>
<dbReference type="AlphaFoldDB" id="A0A699T3I2"/>
<proteinExistence type="predicted"/>
<dbReference type="EMBL" id="BKCJ011208681">
    <property type="protein sequence ID" value="GFD04003.1"/>
    <property type="molecule type" value="Genomic_DNA"/>
</dbReference>
<accession>A0A699T3I2</accession>
<feature type="non-terminal residue" evidence="1">
    <location>
        <position position="90"/>
    </location>
</feature>
<organism evidence="1">
    <name type="scientific">Tanacetum cinerariifolium</name>
    <name type="common">Dalmatian daisy</name>
    <name type="synonym">Chrysanthemum cinerariifolium</name>
    <dbReference type="NCBI Taxonomy" id="118510"/>
    <lineage>
        <taxon>Eukaryota</taxon>
        <taxon>Viridiplantae</taxon>
        <taxon>Streptophyta</taxon>
        <taxon>Embryophyta</taxon>
        <taxon>Tracheophyta</taxon>
        <taxon>Spermatophyta</taxon>
        <taxon>Magnoliopsida</taxon>
        <taxon>eudicotyledons</taxon>
        <taxon>Gunneridae</taxon>
        <taxon>Pentapetalae</taxon>
        <taxon>asterids</taxon>
        <taxon>campanulids</taxon>
        <taxon>Asterales</taxon>
        <taxon>Asteraceae</taxon>
        <taxon>Asteroideae</taxon>
        <taxon>Anthemideae</taxon>
        <taxon>Anthemidinae</taxon>
        <taxon>Tanacetum</taxon>
    </lineage>
</organism>
<name>A0A699T3I2_TANCI</name>
<protein>
    <submittedName>
        <fullName evidence="1">Uncharacterized protein</fullName>
    </submittedName>
</protein>